<protein>
    <recommendedName>
        <fullName evidence="1">Acyl-CoA thioesterase-like N-terminal HotDog domain-containing protein</fullName>
    </recommendedName>
</protein>
<dbReference type="GO" id="GO:0016790">
    <property type="term" value="F:thiolester hydrolase activity"/>
    <property type="evidence" value="ECO:0007669"/>
    <property type="project" value="UniProtKB-ARBA"/>
</dbReference>
<feature type="domain" description="Acyl-CoA thioesterase-like N-terminal HotDog" evidence="1">
    <location>
        <begin position="149"/>
        <end position="227"/>
    </location>
</feature>
<dbReference type="OrthoDB" id="3572167at2"/>
<dbReference type="NCBIfam" id="TIGR00369">
    <property type="entry name" value="unchar_dom_1"/>
    <property type="match status" value="1"/>
</dbReference>
<evidence type="ECO:0000313" key="3">
    <source>
        <dbReference type="Proteomes" id="UP000194632"/>
    </source>
</evidence>
<name>A0A243QI40_9ACTN</name>
<accession>A0A243QI40</accession>
<gene>
    <name evidence="2" type="ORF">CA982_03505</name>
</gene>
<dbReference type="AlphaFoldDB" id="A0A243QI40"/>
<proteinExistence type="predicted"/>
<dbReference type="EMBL" id="NGFO01000003">
    <property type="protein sequence ID" value="OUC80445.1"/>
    <property type="molecule type" value="Genomic_DNA"/>
</dbReference>
<reference evidence="2 3" key="1">
    <citation type="submission" date="2017-05" db="EMBL/GenBank/DDBJ databases">
        <title>Biotechnological potential of actinobacteria isolated from South African environments.</title>
        <authorList>
            <person name="Le Roes-Hill M."/>
            <person name="Prins A."/>
            <person name="Durrell K.A."/>
        </authorList>
    </citation>
    <scope>NUCLEOTIDE SEQUENCE [LARGE SCALE GENOMIC DNA]</scope>
    <source>
        <strain evidence="2">BS2</strain>
    </source>
</reference>
<dbReference type="InterPro" id="IPR029069">
    <property type="entry name" value="HotDog_dom_sf"/>
</dbReference>
<evidence type="ECO:0000313" key="2">
    <source>
        <dbReference type="EMBL" id="OUC80445.1"/>
    </source>
</evidence>
<dbReference type="Proteomes" id="UP000194632">
    <property type="component" value="Unassembled WGS sequence"/>
</dbReference>
<dbReference type="InterPro" id="IPR003736">
    <property type="entry name" value="PAAI_dom"/>
</dbReference>
<dbReference type="Pfam" id="PF13622">
    <property type="entry name" value="4HBT_3"/>
    <property type="match status" value="1"/>
</dbReference>
<sequence>MDTGPRLSDERAGTLRSALAVPLDDVTGYVVAAGAPEGRWPVSLGIRVDFLRDPPSQGRPMTITGDLIDRDGRGGTTRGDVFDADGARIAIVVQRSHLVSVATRPTSRVHRPACPPESVSLREALGVVESAPGLVAMPPVSLAANGMNNVHGGILLCGAEFAAMSAIDARGDWRTTSVDINYLRPVSALDATAFAADVVHRGRSTAVVRVLVSTAVGKPCAIATVTLQQGS</sequence>
<dbReference type="InterPro" id="IPR049449">
    <property type="entry name" value="TesB_ACOT8-like_N"/>
</dbReference>
<dbReference type="SUPFAM" id="SSF54637">
    <property type="entry name" value="Thioesterase/thiol ester dehydrase-isomerase"/>
    <property type="match status" value="2"/>
</dbReference>
<organism evidence="2 3">
    <name type="scientific">Gordonia lacunae</name>
    <dbReference type="NCBI Taxonomy" id="417102"/>
    <lineage>
        <taxon>Bacteria</taxon>
        <taxon>Bacillati</taxon>
        <taxon>Actinomycetota</taxon>
        <taxon>Actinomycetes</taxon>
        <taxon>Mycobacteriales</taxon>
        <taxon>Gordoniaceae</taxon>
        <taxon>Gordonia</taxon>
    </lineage>
</organism>
<dbReference type="Gene3D" id="3.10.129.10">
    <property type="entry name" value="Hotdog Thioesterase"/>
    <property type="match status" value="2"/>
</dbReference>
<comment type="caution">
    <text evidence="2">The sequence shown here is derived from an EMBL/GenBank/DDBJ whole genome shotgun (WGS) entry which is preliminary data.</text>
</comment>
<keyword evidence="3" id="KW-1185">Reference proteome</keyword>
<dbReference type="STRING" id="417102.CA982_03505"/>
<dbReference type="CDD" id="cd03443">
    <property type="entry name" value="PaaI_thioesterase"/>
    <property type="match status" value="1"/>
</dbReference>
<evidence type="ECO:0000259" key="1">
    <source>
        <dbReference type="Pfam" id="PF13622"/>
    </source>
</evidence>